<comment type="similarity">
    <text evidence="3">Belongs to the FdhD family.</text>
</comment>
<comment type="caution">
    <text evidence="3">Lacks conserved residue(s) required for the propagation of feature annotation.</text>
</comment>
<feature type="active site" description="Cysteine persulfide intermediate" evidence="3">
    <location>
        <position position="109"/>
    </location>
</feature>
<evidence type="ECO:0000256" key="1">
    <source>
        <dbReference type="ARBA" id="ARBA00022490"/>
    </source>
</evidence>
<dbReference type="PIRSF" id="PIRSF015626">
    <property type="entry name" value="FdhD"/>
    <property type="match status" value="1"/>
</dbReference>
<evidence type="ECO:0000313" key="4">
    <source>
        <dbReference type="EMBL" id="MFD1009371.1"/>
    </source>
</evidence>
<dbReference type="Gene3D" id="3.40.140.10">
    <property type="entry name" value="Cytidine Deaminase, domain 2"/>
    <property type="match status" value="1"/>
</dbReference>
<dbReference type="InterPro" id="IPR016193">
    <property type="entry name" value="Cytidine_deaminase-like"/>
</dbReference>
<gene>
    <name evidence="3 4" type="primary">fdhD</name>
    <name evidence="4" type="ORF">ACFQ1C_14575</name>
</gene>
<dbReference type="InterPro" id="IPR003786">
    <property type="entry name" value="FdhD"/>
</dbReference>
<dbReference type="PANTHER" id="PTHR30592:SF1">
    <property type="entry name" value="SULFUR CARRIER PROTEIN FDHD"/>
    <property type="match status" value="1"/>
</dbReference>
<comment type="caution">
    <text evidence="4">The sequence shown here is derived from an EMBL/GenBank/DDBJ whole genome shotgun (WGS) entry which is preliminary data.</text>
</comment>
<dbReference type="EMBL" id="JBHTJS010000058">
    <property type="protein sequence ID" value="MFD1009371.1"/>
    <property type="molecule type" value="Genomic_DNA"/>
</dbReference>
<comment type="function">
    <text evidence="3">Required for formate dehydrogenase (FDH) activity. Acts as a sulfur carrier protein that transfers sulfur from IscS to the molybdenum cofactor prior to its insertion into FDH.</text>
</comment>
<keyword evidence="2 3" id="KW-0501">Molybdenum cofactor biosynthesis</keyword>
<dbReference type="RefSeq" id="WP_379559399.1">
    <property type="nucleotide sequence ID" value="NZ_JBHTJS010000058.1"/>
</dbReference>
<dbReference type="Proteomes" id="UP001597048">
    <property type="component" value="Unassembled WGS sequence"/>
</dbReference>
<dbReference type="PANTHER" id="PTHR30592">
    <property type="entry name" value="FORMATE DEHYDROGENASE"/>
    <property type="match status" value="1"/>
</dbReference>
<dbReference type="Gene3D" id="3.10.20.10">
    <property type="match status" value="1"/>
</dbReference>
<evidence type="ECO:0000313" key="5">
    <source>
        <dbReference type="Proteomes" id="UP001597048"/>
    </source>
</evidence>
<evidence type="ECO:0000256" key="2">
    <source>
        <dbReference type="ARBA" id="ARBA00023150"/>
    </source>
</evidence>
<proteinExistence type="inferred from homology"/>
<keyword evidence="1 3" id="KW-0963">Cytoplasm</keyword>
<dbReference type="Pfam" id="PF02634">
    <property type="entry name" value="FdhD-NarQ"/>
    <property type="match status" value="1"/>
</dbReference>
<dbReference type="HAMAP" id="MF_00187">
    <property type="entry name" value="FdhD"/>
    <property type="match status" value="1"/>
</dbReference>
<accession>A0ABW3KN05</accession>
<evidence type="ECO:0000256" key="3">
    <source>
        <dbReference type="HAMAP-Rule" id="MF_00187"/>
    </source>
</evidence>
<name>A0ABW3KN05_9GAMM</name>
<dbReference type="SUPFAM" id="SSF53927">
    <property type="entry name" value="Cytidine deaminase-like"/>
    <property type="match status" value="1"/>
</dbReference>
<dbReference type="NCBIfam" id="TIGR00129">
    <property type="entry name" value="fdhD_narQ"/>
    <property type="match status" value="1"/>
</dbReference>
<comment type="subcellular location">
    <subcellularLocation>
        <location evidence="3">Cytoplasm</location>
    </subcellularLocation>
</comment>
<reference evidence="5" key="1">
    <citation type="journal article" date="2019" name="Int. J. Syst. Evol. Microbiol.">
        <title>The Global Catalogue of Microorganisms (GCM) 10K type strain sequencing project: providing services to taxonomists for standard genome sequencing and annotation.</title>
        <authorList>
            <consortium name="The Broad Institute Genomics Platform"/>
            <consortium name="The Broad Institute Genome Sequencing Center for Infectious Disease"/>
            <person name="Wu L."/>
            <person name="Ma J."/>
        </authorList>
    </citation>
    <scope>NUCLEOTIDE SEQUENCE [LARGE SCALE GENOMIC DNA]</scope>
    <source>
        <strain evidence="5">CCUG 60525</strain>
    </source>
</reference>
<protein>
    <recommendedName>
        <fullName evidence="3">Sulfur carrier protein FdhD</fullName>
    </recommendedName>
</protein>
<keyword evidence="5" id="KW-1185">Reference proteome</keyword>
<organism evidence="4 5">
    <name type="scientific">Oceanisphaera ostreae</name>
    <dbReference type="NCBI Taxonomy" id="914151"/>
    <lineage>
        <taxon>Bacteria</taxon>
        <taxon>Pseudomonadati</taxon>
        <taxon>Pseudomonadota</taxon>
        <taxon>Gammaproteobacteria</taxon>
        <taxon>Aeromonadales</taxon>
        <taxon>Aeromonadaceae</taxon>
        <taxon>Oceanisphaera</taxon>
    </lineage>
</organism>
<sequence length="265" mass="29438">MDDATFDNLAPSQVVSTLAGTEHTLANEVPLAITLNGVNHAVMMVSPYQLEAFMIGFLLTEGIIQHHRDIHDLEFTRQKNAIIANATLANRCHQPWQEQRRNLSGRTGCGLCGIESLQAALPNLPPLPISPLPSTEALMGLRAQLPDWQKLNRNCGALHAAFFADKQGQIQHASEDVGRHNALDKLLGWRHRQPSQPEGMILVTSRCSIELILKMVRTYNPTLITLSAPTTLAVEQARHYQLNLIHLPYQQQPRIYAAAACKQLE</sequence>